<evidence type="ECO:0000259" key="1">
    <source>
        <dbReference type="PROSITE" id="PS51186"/>
    </source>
</evidence>
<protein>
    <submittedName>
        <fullName evidence="2">GNAT family N-acetyltransferase</fullName>
    </submittedName>
</protein>
<feature type="domain" description="N-acetyltransferase" evidence="1">
    <location>
        <begin position="112"/>
        <end position="242"/>
    </location>
</feature>
<name>A0ABV9I7G5_9DEIO</name>
<organism evidence="2 3">
    <name type="scientific">Deinococcus hohokamensis</name>
    <dbReference type="NCBI Taxonomy" id="309883"/>
    <lineage>
        <taxon>Bacteria</taxon>
        <taxon>Thermotogati</taxon>
        <taxon>Deinococcota</taxon>
        <taxon>Deinococci</taxon>
        <taxon>Deinococcales</taxon>
        <taxon>Deinococcaceae</taxon>
        <taxon>Deinococcus</taxon>
    </lineage>
</organism>
<proteinExistence type="predicted"/>
<dbReference type="Gene3D" id="3.40.630.30">
    <property type="match status" value="1"/>
</dbReference>
<dbReference type="EMBL" id="JBHSEI010000004">
    <property type="protein sequence ID" value="MFC4638124.1"/>
    <property type="molecule type" value="Genomic_DNA"/>
</dbReference>
<gene>
    <name evidence="2" type="ORF">ACFO0D_07195</name>
</gene>
<evidence type="ECO:0000313" key="2">
    <source>
        <dbReference type="EMBL" id="MFC4638124.1"/>
    </source>
</evidence>
<comment type="caution">
    <text evidence="2">The sequence shown here is derived from an EMBL/GenBank/DDBJ whole genome shotgun (WGS) entry which is preliminary data.</text>
</comment>
<evidence type="ECO:0000313" key="3">
    <source>
        <dbReference type="Proteomes" id="UP001595952"/>
    </source>
</evidence>
<reference evidence="3" key="1">
    <citation type="journal article" date="2019" name="Int. J. Syst. Evol. Microbiol.">
        <title>The Global Catalogue of Microorganisms (GCM) 10K type strain sequencing project: providing services to taxonomists for standard genome sequencing and annotation.</title>
        <authorList>
            <consortium name="The Broad Institute Genomics Platform"/>
            <consortium name="The Broad Institute Genome Sequencing Center for Infectious Disease"/>
            <person name="Wu L."/>
            <person name="Ma J."/>
        </authorList>
    </citation>
    <scope>NUCLEOTIDE SEQUENCE [LARGE SCALE GENOMIC DNA]</scope>
    <source>
        <strain evidence="3">CCUG 55995</strain>
    </source>
</reference>
<sequence>MTVLPQVAHAEAQAHARYGQPGAVARFGPLVAVHASPGSVLNAAWHGGPDLPTEADLDALEAFSLQHNQPASLHLLSHAAPELLDLLAARGYRLRSSPHLYTHSLRSLPPRPSLDIREESDPEAWAHWSAEGFGGGLEIMQAVARAPGTALYAVWQGSEVAATGAMSLCAGVAALHGASTRPAFRGQGAQSALLAWRLHQAAAQEAKFASVFVTPGTSSERNIVRAGFVLGGLRLTFRQGEA</sequence>
<dbReference type="RefSeq" id="WP_380061135.1">
    <property type="nucleotide sequence ID" value="NZ_JBHSEI010000004.1"/>
</dbReference>
<dbReference type="Proteomes" id="UP001595952">
    <property type="component" value="Unassembled WGS sequence"/>
</dbReference>
<dbReference type="InterPro" id="IPR016181">
    <property type="entry name" value="Acyl_CoA_acyltransferase"/>
</dbReference>
<accession>A0ABV9I7G5</accession>
<dbReference type="PROSITE" id="PS51186">
    <property type="entry name" value="GNAT"/>
    <property type="match status" value="1"/>
</dbReference>
<dbReference type="SUPFAM" id="SSF55729">
    <property type="entry name" value="Acyl-CoA N-acyltransferases (Nat)"/>
    <property type="match status" value="1"/>
</dbReference>
<keyword evidence="3" id="KW-1185">Reference proteome</keyword>
<dbReference type="InterPro" id="IPR000182">
    <property type="entry name" value="GNAT_dom"/>
</dbReference>